<reference evidence="2" key="1">
    <citation type="submission" date="2020-05" db="EMBL/GenBank/DDBJ databases">
        <authorList>
            <person name="Chiriac C."/>
            <person name="Salcher M."/>
            <person name="Ghai R."/>
            <person name="Kavagutti S V."/>
        </authorList>
    </citation>
    <scope>NUCLEOTIDE SEQUENCE</scope>
</reference>
<sequence length="507" mass="58063">MSKAYRFTRPQDLEIVDKPKLTVGIVIACRDGQEKLDLVLASLAVQSYPSRLISVYIIDDGSQRPLVLPKIKPRGTTLITYKNSQGHWGKTAATNDVAAKLKEDVLWFIDGDMVFDPDHLAHHMKWHHESEDYAVLGWKRFVQSWSYSPAQLNNALLKGEFLDLHHESWGKDLWEERVERTQDLVKPALDGYRAFVGATFSLRNSQWKRLGGYNRELITGEDTELGWRIFTSGMRTVVDRQAHSWHLGYSTVEQNKDEIHRHNDPALAQYIPQMHSIRSRHNFDWRVPTYQVLVDVRSTNLQQLLTLRTELLALPGTSAELTLLAPWSLLQDRYSPVGDQFAELREIHSWLKGSSEYKFVEITSDAQLSIDSIIDRFTPSATPYYLFIEGSFSLNLKDLVDYLLASENGLVGVANKEDRRAFAIIAPALARAISGKGWIYSNIAACFGALWMTEENFQQINQGKHNRVARFLRYLKREGKKVNSPRQLVIFLKKLISLLLRKVSPRG</sequence>
<dbReference type="InterPro" id="IPR050834">
    <property type="entry name" value="Glycosyltransf_2"/>
</dbReference>
<organism evidence="2">
    <name type="scientific">freshwater metagenome</name>
    <dbReference type="NCBI Taxonomy" id="449393"/>
    <lineage>
        <taxon>unclassified sequences</taxon>
        <taxon>metagenomes</taxon>
        <taxon>ecological metagenomes</taxon>
    </lineage>
</organism>
<proteinExistence type="predicted"/>
<evidence type="ECO:0000313" key="2">
    <source>
        <dbReference type="EMBL" id="CAB4596913.1"/>
    </source>
</evidence>
<dbReference type="Gene3D" id="3.90.550.10">
    <property type="entry name" value="Spore Coat Polysaccharide Biosynthesis Protein SpsA, Chain A"/>
    <property type="match status" value="1"/>
</dbReference>
<evidence type="ECO:0000259" key="1">
    <source>
        <dbReference type="Pfam" id="PF00535"/>
    </source>
</evidence>
<accession>A0A6J6GBM4</accession>
<gene>
    <name evidence="2" type="ORF">UFOPK1807_00599</name>
</gene>
<dbReference type="InterPro" id="IPR029044">
    <property type="entry name" value="Nucleotide-diphossugar_trans"/>
</dbReference>
<feature type="domain" description="Glycosyltransferase 2-like" evidence="1">
    <location>
        <begin position="25"/>
        <end position="143"/>
    </location>
</feature>
<dbReference type="CDD" id="cd00761">
    <property type="entry name" value="Glyco_tranf_GTA_type"/>
    <property type="match status" value="1"/>
</dbReference>
<dbReference type="PANTHER" id="PTHR43685:SF3">
    <property type="entry name" value="SLR2126 PROTEIN"/>
    <property type="match status" value="1"/>
</dbReference>
<dbReference type="PANTHER" id="PTHR43685">
    <property type="entry name" value="GLYCOSYLTRANSFERASE"/>
    <property type="match status" value="1"/>
</dbReference>
<dbReference type="AlphaFoldDB" id="A0A6J6GBM4"/>
<name>A0A6J6GBM4_9ZZZZ</name>
<dbReference type="SUPFAM" id="SSF53448">
    <property type="entry name" value="Nucleotide-diphospho-sugar transferases"/>
    <property type="match status" value="1"/>
</dbReference>
<dbReference type="Pfam" id="PF00535">
    <property type="entry name" value="Glycos_transf_2"/>
    <property type="match status" value="1"/>
</dbReference>
<dbReference type="InterPro" id="IPR001173">
    <property type="entry name" value="Glyco_trans_2-like"/>
</dbReference>
<protein>
    <submittedName>
        <fullName evidence="2">Unannotated protein</fullName>
    </submittedName>
</protein>
<dbReference type="EMBL" id="CAEZUI010000062">
    <property type="protein sequence ID" value="CAB4596913.1"/>
    <property type="molecule type" value="Genomic_DNA"/>
</dbReference>